<proteinExistence type="predicted"/>
<protein>
    <submittedName>
        <fullName evidence="5">T9SS type A sorting domain-containing protein</fullName>
    </submittedName>
</protein>
<sequence length="740" mass="79415">MNKIIHILFFGFLFNMNAQTTYTVTSTSITGPGSFTEAISLANANAGADIIEFTPGLQVDASVASVTPSTSIMAHITESVLIDGKDGSLNGIQMWIDVSGQINSLSFCPGEDPNGNTIQSAYMPGFVEIGTPGQDNSGIDVSIKNLTIKQFNQVAVINENASLEFENFTALETWATFECLNDQMIIGRDGVSLTIKDSEFMDAVNWADPGILAAAISVGPDGGDLTIEGSVFKNLYDDDNVAIWWRGKTGSEVNIVSSRFQRSGGIFNDGESEANIVNTIWTNYYILEPEIGDLFVNQSSGDMNLIASSFVFNSNECDGICQTYQGFDNLFEIAGSGNINFIQSAVGFNWDPTGTVALNTLGINGGSGVFTADIYTWIQATSQQDDAALKTITGQSALLTNLFGFNREVIASTLDWDVEMATPAFPGELIDVIPTGNPLINPNDNSTITLDVAGNPREDANGERDIGALQLGLAPFLAVSNSGDELVALSWNEPLHHDGQTIIRYELVYDQTGGSNPTTVSVDASSTGHTVGGLTNGAEYEFKIRAIYDGEIEGPFSNTVTETPYGPIDTPTVSAVPTDGEVTLSWNLPDLGGNQFSAYVLKWRIGSGNFIGAIGFTDINTLSYTVTGLTNGTEYEFSISISTFGGVGPASIINATPTETLSTGVVDIHELISYYPNPVNDALNIVTNEKFRIRIFSSIGSLLIETKNEKTINFSHLKNGFYFIQIEVGGKILTDKLIKR</sequence>
<dbReference type="SUPFAM" id="SSF49265">
    <property type="entry name" value="Fibronectin type III"/>
    <property type="match status" value="1"/>
</dbReference>
<feature type="signal peptide" evidence="3">
    <location>
        <begin position="1"/>
        <end position="18"/>
    </location>
</feature>
<dbReference type="SMART" id="SM00060">
    <property type="entry name" value="FN3"/>
    <property type="match status" value="2"/>
</dbReference>
<dbReference type="InterPro" id="IPR011050">
    <property type="entry name" value="Pectin_lyase_fold/virulence"/>
</dbReference>
<dbReference type="InterPro" id="IPR026444">
    <property type="entry name" value="Secre_tail"/>
</dbReference>
<evidence type="ECO:0000256" key="3">
    <source>
        <dbReference type="SAM" id="SignalP"/>
    </source>
</evidence>
<evidence type="ECO:0000313" key="5">
    <source>
        <dbReference type="EMBL" id="TXG34837.1"/>
    </source>
</evidence>
<dbReference type="Gene3D" id="2.60.40.10">
    <property type="entry name" value="Immunoglobulins"/>
    <property type="match status" value="2"/>
</dbReference>
<keyword evidence="2" id="KW-0677">Repeat</keyword>
<reference evidence="5 6" key="1">
    <citation type="submission" date="2019-08" db="EMBL/GenBank/DDBJ databases">
        <title>Seonamhaeicola sediminis sp. nov., isolated from marine sediment.</title>
        <authorList>
            <person name="Cao W.R."/>
        </authorList>
    </citation>
    <scope>NUCLEOTIDE SEQUENCE [LARGE SCALE GENOMIC DNA]</scope>
    <source>
        <strain evidence="5 6">1505</strain>
    </source>
</reference>
<dbReference type="Pfam" id="PF00041">
    <property type="entry name" value="fn3"/>
    <property type="match status" value="2"/>
</dbReference>
<dbReference type="NCBIfam" id="TIGR04183">
    <property type="entry name" value="Por_Secre_tail"/>
    <property type="match status" value="1"/>
</dbReference>
<dbReference type="RefSeq" id="WP_147769835.1">
    <property type="nucleotide sequence ID" value="NZ_VRKQ01000020.1"/>
</dbReference>
<organism evidence="5 6">
    <name type="scientific">Seonamhaeicola maritimus</name>
    <dbReference type="NCBI Taxonomy" id="2591822"/>
    <lineage>
        <taxon>Bacteria</taxon>
        <taxon>Pseudomonadati</taxon>
        <taxon>Bacteroidota</taxon>
        <taxon>Flavobacteriia</taxon>
        <taxon>Flavobacteriales</taxon>
        <taxon>Flavobacteriaceae</taxon>
    </lineage>
</organism>
<dbReference type="PANTHER" id="PTHR46708:SF11">
    <property type="entry name" value="RECEPTOR-TYPE TYROSINE-PROTEIN PHOSPHATASE ETA-LIKE"/>
    <property type="match status" value="1"/>
</dbReference>
<dbReference type="Proteomes" id="UP000321080">
    <property type="component" value="Unassembled WGS sequence"/>
</dbReference>
<evidence type="ECO:0000256" key="2">
    <source>
        <dbReference type="ARBA" id="ARBA00022737"/>
    </source>
</evidence>
<evidence type="ECO:0000256" key="1">
    <source>
        <dbReference type="ARBA" id="ARBA00022729"/>
    </source>
</evidence>
<accession>A0A5C7GDK6</accession>
<gene>
    <name evidence="5" type="ORF">FUA22_17195</name>
</gene>
<dbReference type="InterPro" id="IPR036116">
    <property type="entry name" value="FN3_sf"/>
</dbReference>
<dbReference type="EMBL" id="VRKQ01000020">
    <property type="protein sequence ID" value="TXG34837.1"/>
    <property type="molecule type" value="Genomic_DNA"/>
</dbReference>
<dbReference type="SUPFAM" id="SSF51126">
    <property type="entry name" value="Pectin lyase-like"/>
    <property type="match status" value="1"/>
</dbReference>
<dbReference type="PROSITE" id="PS50853">
    <property type="entry name" value="FN3"/>
    <property type="match status" value="2"/>
</dbReference>
<dbReference type="Pfam" id="PF18962">
    <property type="entry name" value="Por_Secre_tail"/>
    <property type="match status" value="1"/>
</dbReference>
<name>A0A5C7GDK6_9FLAO</name>
<dbReference type="OrthoDB" id="9805017at2"/>
<dbReference type="AlphaFoldDB" id="A0A5C7GDK6"/>
<feature type="domain" description="Fibronectin type-III" evidence="4">
    <location>
        <begin position="474"/>
        <end position="566"/>
    </location>
</feature>
<evidence type="ECO:0000313" key="6">
    <source>
        <dbReference type="Proteomes" id="UP000321080"/>
    </source>
</evidence>
<dbReference type="CDD" id="cd00063">
    <property type="entry name" value="FN3"/>
    <property type="match status" value="2"/>
</dbReference>
<dbReference type="PANTHER" id="PTHR46708">
    <property type="entry name" value="TENASCIN"/>
    <property type="match status" value="1"/>
</dbReference>
<feature type="domain" description="Fibronectin type-III" evidence="4">
    <location>
        <begin position="567"/>
        <end position="663"/>
    </location>
</feature>
<feature type="chain" id="PRO_5023037148" evidence="3">
    <location>
        <begin position="19"/>
        <end position="740"/>
    </location>
</feature>
<keyword evidence="6" id="KW-1185">Reference proteome</keyword>
<dbReference type="InterPro" id="IPR013783">
    <property type="entry name" value="Ig-like_fold"/>
</dbReference>
<comment type="caution">
    <text evidence="5">The sequence shown here is derived from an EMBL/GenBank/DDBJ whole genome shotgun (WGS) entry which is preliminary data.</text>
</comment>
<keyword evidence="1 3" id="KW-0732">Signal</keyword>
<dbReference type="InterPro" id="IPR003961">
    <property type="entry name" value="FN3_dom"/>
</dbReference>
<dbReference type="InterPro" id="IPR050991">
    <property type="entry name" value="ECM_Regulatory_Proteins"/>
</dbReference>
<evidence type="ECO:0000259" key="4">
    <source>
        <dbReference type="PROSITE" id="PS50853"/>
    </source>
</evidence>